<dbReference type="InterPro" id="IPR006085">
    <property type="entry name" value="XPG_DNA_repair_N"/>
</dbReference>
<evidence type="ECO:0000313" key="5">
    <source>
        <dbReference type="Proteomes" id="UP000054166"/>
    </source>
</evidence>
<dbReference type="SUPFAM" id="SSF47807">
    <property type="entry name" value="5' to 3' exonuclease, C-terminal subdomain"/>
    <property type="match status" value="1"/>
</dbReference>
<sequence length="380" mass="41607">MGVNKLWQLLEPASTRISFHHHAVKQGFIGNFHGDRILWVGIDASHWICAAKARHGQTQSPELTALHLRCERLAQLPVTPSFVFDGPERPNVKRDKIVRGSDHWLVEPFKEMLDGYGFRHSAASGEAEVELARMSRAGIFDLVLTEDSDAMLFGALRVARENGPEDSTKQTDLLLYHAEDVAAHPDLGFTAEDLIFVALLSGGDYSVSGFNMLECEGAVSLNIYPKAGLQGCGVVVASELAKAGYGRRLIDGIRTLPSGVIGDFLDEWRQDLRTELLQNSSGHLGTRHASLARGIPDDFPAVDVLELYINPAIHPGDLDVDSCLSFSSGEPRAADFAQFSASHFQWGRTAQTLVKRYGDAFFPAMAVRQLIQAAVDIDEG</sequence>
<accession>A0A0C3G9H0</accession>
<keyword evidence="1" id="KW-0540">Nuclease</keyword>
<gene>
    <name evidence="4" type="ORF">PILCRDRAFT_270457</name>
</gene>
<dbReference type="SMART" id="SM00484">
    <property type="entry name" value="XPGI"/>
    <property type="match status" value="1"/>
</dbReference>
<dbReference type="Pfam" id="PF00752">
    <property type="entry name" value="XPG_N"/>
    <property type="match status" value="1"/>
</dbReference>
<name>A0A0C3G9H0_PILCF</name>
<dbReference type="InterPro" id="IPR006086">
    <property type="entry name" value="XPG-I_dom"/>
</dbReference>
<dbReference type="HOGENOM" id="CLU_007575_4_0_1"/>
<dbReference type="InParanoid" id="A0A0C3G9H0"/>
<dbReference type="STRING" id="765440.A0A0C3G9H0"/>
<evidence type="ECO:0000256" key="1">
    <source>
        <dbReference type="ARBA" id="ARBA00022722"/>
    </source>
</evidence>
<dbReference type="OrthoDB" id="2148513at2759"/>
<protein>
    <recommendedName>
        <fullName evidence="3">XPG-I domain-containing protein</fullName>
    </recommendedName>
</protein>
<dbReference type="Pfam" id="PF00867">
    <property type="entry name" value="XPG_I"/>
    <property type="match status" value="1"/>
</dbReference>
<dbReference type="InterPro" id="IPR036279">
    <property type="entry name" value="5-3_exonuclease_C_sf"/>
</dbReference>
<dbReference type="GO" id="GO:0006281">
    <property type="term" value="P:DNA repair"/>
    <property type="evidence" value="ECO:0007669"/>
    <property type="project" value="UniProtKB-ARBA"/>
</dbReference>
<dbReference type="Gene3D" id="3.40.50.1010">
    <property type="entry name" value="5'-nuclease"/>
    <property type="match status" value="2"/>
</dbReference>
<keyword evidence="2" id="KW-0378">Hydrolase</keyword>
<dbReference type="EMBL" id="KN832979">
    <property type="protein sequence ID" value="KIM87276.1"/>
    <property type="molecule type" value="Genomic_DNA"/>
</dbReference>
<dbReference type="PANTHER" id="PTHR11081:SF75">
    <property type="entry name" value="ENDONUCLEASE, PUTATIVE (AFU_ORTHOLOGUE AFUA_3G13260)-RELATED"/>
    <property type="match status" value="1"/>
</dbReference>
<evidence type="ECO:0000256" key="2">
    <source>
        <dbReference type="ARBA" id="ARBA00022801"/>
    </source>
</evidence>
<feature type="domain" description="XPG-I" evidence="3">
    <location>
        <begin position="114"/>
        <end position="187"/>
    </location>
</feature>
<dbReference type="InterPro" id="IPR029060">
    <property type="entry name" value="PIN-like_dom_sf"/>
</dbReference>
<dbReference type="GO" id="GO:0017108">
    <property type="term" value="F:5'-flap endonuclease activity"/>
    <property type="evidence" value="ECO:0007669"/>
    <property type="project" value="TreeGrafter"/>
</dbReference>
<dbReference type="Proteomes" id="UP000054166">
    <property type="component" value="Unassembled WGS sequence"/>
</dbReference>
<proteinExistence type="predicted"/>
<organism evidence="4 5">
    <name type="scientific">Piloderma croceum (strain F 1598)</name>
    <dbReference type="NCBI Taxonomy" id="765440"/>
    <lineage>
        <taxon>Eukaryota</taxon>
        <taxon>Fungi</taxon>
        <taxon>Dikarya</taxon>
        <taxon>Basidiomycota</taxon>
        <taxon>Agaricomycotina</taxon>
        <taxon>Agaricomycetes</taxon>
        <taxon>Agaricomycetidae</taxon>
        <taxon>Atheliales</taxon>
        <taxon>Atheliaceae</taxon>
        <taxon>Piloderma</taxon>
    </lineage>
</organism>
<dbReference type="InterPro" id="IPR006084">
    <property type="entry name" value="XPG/Rad2"/>
</dbReference>
<keyword evidence="5" id="KW-1185">Reference proteome</keyword>
<dbReference type="SUPFAM" id="SSF88723">
    <property type="entry name" value="PIN domain-like"/>
    <property type="match status" value="1"/>
</dbReference>
<dbReference type="PANTHER" id="PTHR11081">
    <property type="entry name" value="FLAP ENDONUCLEASE FAMILY MEMBER"/>
    <property type="match status" value="1"/>
</dbReference>
<evidence type="ECO:0000313" key="4">
    <source>
        <dbReference type="EMBL" id="KIM87276.1"/>
    </source>
</evidence>
<dbReference type="AlphaFoldDB" id="A0A0C3G9H0"/>
<reference evidence="4 5" key="1">
    <citation type="submission" date="2014-04" db="EMBL/GenBank/DDBJ databases">
        <authorList>
            <consortium name="DOE Joint Genome Institute"/>
            <person name="Kuo A."/>
            <person name="Tarkka M."/>
            <person name="Buscot F."/>
            <person name="Kohler A."/>
            <person name="Nagy L.G."/>
            <person name="Floudas D."/>
            <person name="Copeland A."/>
            <person name="Barry K.W."/>
            <person name="Cichocki N."/>
            <person name="Veneault-Fourrey C."/>
            <person name="LaButti K."/>
            <person name="Lindquist E.A."/>
            <person name="Lipzen A."/>
            <person name="Lundell T."/>
            <person name="Morin E."/>
            <person name="Murat C."/>
            <person name="Sun H."/>
            <person name="Tunlid A."/>
            <person name="Henrissat B."/>
            <person name="Grigoriev I.V."/>
            <person name="Hibbett D.S."/>
            <person name="Martin F."/>
            <person name="Nordberg H.P."/>
            <person name="Cantor M.N."/>
            <person name="Hua S.X."/>
        </authorList>
    </citation>
    <scope>NUCLEOTIDE SEQUENCE [LARGE SCALE GENOMIC DNA]</scope>
    <source>
        <strain evidence="4 5">F 1598</strain>
    </source>
</reference>
<evidence type="ECO:0000259" key="3">
    <source>
        <dbReference type="SMART" id="SM00484"/>
    </source>
</evidence>
<dbReference type="CDD" id="cd09870">
    <property type="entry name" value="PIN_YEN1"/>
    <property type="match status" value="1"/>
</dbReference>
<dbReference type="PRINTS" id="PR00853">
    <property type="entry name" value="XPGRADSUPER"/>
</dbReference>
<reference evidence="5" key="2">
    <citation type="submission" date="2015-01" db="EMBL/GenBank/DDBJ databases">
        <title>Evolutionary Origins and Diversification of the Mycorrhizal Mutualists.</title>
        <authorList>
            <consortium name="DOE Joint Genome Institute"/>
            <consortium name="Mycorrhizal Genomics Consortium"/>
            <person name="Kohler A."/>
            <person name="Kuo A."/>
            <person name="Nagy L.G."/>
            <person name="Floudas D."/>
            <person name="Copeland A."/>
            <person name="Barry K.W."/>
            <person name="Cichocki N."/>
            <person name="Veneault-Fourrey C."/>
            <person name="LaButti K."/>
            <person name="Lindquist E.A."/>
            <person name="Lipzen A."/>
            <person name="Lundell T."/>
            <person name="Morin E."/>
            <person name="Murat C."/>
            <person name="Riley R."/>
            <person name="Ohm R."/>
            <person name="Sun H."/>
            <person name="Tunlid A."/>
            <person name="Henrissat B."/>
            <person name="Grigoriev I.V."/>
            <person name="Hibbett D.S."/>
            <person name="Martin F."/>
        </authorList>
    </citation>
    <scope>NUCLEOTIDE SEQUENCE [LARGE SCALE GENOMIC DNA]</scope>
    <source>
        <strain evidence="5">F 1598</strain>
    </source>
</reference>